<dbReference type="Proteomes" id="UP000310168">
    <property type="component" value="Unassembled WGS sequence"/>
</dbReference>
<protein>
    <recommendedName>
        <fullName evidence="1">RNA polymerase sigma-70 region 1.2 domain-containing protein</fullName>
    </recommendedName>
</protein>
<name>A0ABY2TU83_9SPIR</name>
<dbReference type="EMBL" id="SJDU01000002">
    <property type="protein sequence ID" value="TKZ36434.1"/>
    <property type="molecule type" value="Genomic_DNA"/>
</dbReference>
<accession>A0ABY2TU83</accession>
<evidence type="ECO:0000259" key="1">
    <source>
        <dbReference type="Pfam" id="PF00140"/>
    </source>
</evidence>
<gene>
    <name evidence="2" type="ORF">EZH24_00220</name>
</gene>
<reference evidence="2 3" key="1">
    <citation type="journal article" date="2019" name="Anaerobe">
        <title>Brachyspira catarrhinii sp. nov., an anaerobic intestinal spirochaete isolated from vervet monkeys may have been misidentified as Brachyspira aalborgi in previous studies.</title>
        <authorList>
            <person name="Phillips N.D."/>
            <person name="La T."/>
            <person name="Hampson D.J."/>
        </authorList>
    </citation>
    <scope>NUCLEOTIDE SEQUENCE [LARGE SCALE GENOMIC DNA]</scope>
    <source>
        <strain evidence="2 3">Z12</strain>
    </source>
</reference>
<dbReference type="Pfam" id="PF00140">
    <property type="entry name" value="Sigma70_r1_2"/>
    <property type="match status" value="1"/>
</dbReference>
<comment type="caution">
    <text evidence="2">The sequence shown here is derived from an EMBL/GenBank/DDBJ whole genome shotgun (WGS) entry which is preliminary data.</text>
</comment>
<proteinExistence type="predicted"/>
<sequence length="43" mass="5098">MNNSNEGYNSPVGIYLNQIGEIRRLSKEEELDLWQRLEACREE</sequence>
<dbReference type="InterPro" id="IPR013325">
    <property type="entry name" value="RNA_pol_sigma_r2"/>
</dbReference>
<keyword evidence="3" id="KW-1185">Reference proteome</keyword>
<feature type="non-terminal residue" evidence="2">
    <location>
        <position position="43"/>
    </location>
</feature>
<dbReference type="InterPro" id="IPR009042">
    <property type="entry name" value="RNA_pol_sigma70_r1_2"/>
</dbReference>
<dbReference type="SUPFAM" id="SSF88946">
    <property type="entry name" value="Sigma2 domain of RNA polymerase sigma factors"/>
    <property type="match status" value="1"/>
</dbReference>
<evidence type="ECO:0000313" key="3">
    <source>
        <dbReference type="Proteomes" id="UP000310168"/>
    </source>
</evidence>
<feature type="domain" description="RNA polymerase sigma-70 region 1.2" evidence="1">
    <location>
        <begin position="11"/>
        <end position="36"/>
    </location>
</feature>
<organism evidence="2 3">
    <name type="scientific">Brachyspira catarrhinii</name>
    <dbReference type="NCBI Taxonomy" id="2528966"/>
    <lineage>
        <taxon>Bacteria</taxon>
        <taxon>Pseudomonadati</taxon>
        <taxon>Spirochaetota</taxon>
        <taxon>Spirochaetia</taxon>
        <taxon>Brachyspirales</taxon>
        <taxon>Brachyspiraceae</taxon>
        <taxon>Brachyspira</taxon>
    </lineage>
</organism>
<evidence type="ECO:0000313" key="2">
    <source>
        <dbReference type="EMBL" id="TKZ36434.1"/>
    </source>
</evidence>